<dbReference type="InterPro" id="IPR018392">
    <property type="entry name" value="LysM"/>
</dbReference>
<accession>A0A3A8JRM3</accession>
<evidence type="ECO:0000256" key="3">
    <source>
        <dbReference type="SAM" id="MobiDB-lite"/>
    </source>
</evidence>
<dbReference type="GO" id="GO:0050830">
    <property type="term" value="P:defense response to Gram-positive bacterium"/>
    <property type="evidence" value="ECO:0007669"/>
    <property type="project" value="TreeGrafter"/>
</dbReference>
<dbReference type="GO" id="GO:0003796">
    <property type="term" value="F:lysozyme activity"/>
    <property type="evidence" value="ECO:0007669"/>
    <property type="project" value="TreeGrafter"/>
</dbReference>
<dbReference type="PANTHER" id="PTHR31698">
    <property type="entry name" value="LYSOZYME G FAMILY MEMBER"/>
    <property type="match status" value="1"/>
</dbReference>
<dbReference type="OrthoDB" id="5522964at2"/>
<dbReference type="Pfam" id="PF13529">
    <property type="entry name" value="Peptidase_C39_2"/>
    <property type="match status" value="1"/>
</dbReference>
<dbReference type="InterPro" id="IPR023346">
    <property type="entry name" value="Lysozyme-like_dom_sf"/>
</dbReference>
<dbReference type="CDD" id="cd01021">
    <property type="entry name" value="GEWL"/>
    <property type="match status" value="1"/>
</dbReference>
<feature type="compositionally biased region" description="Polar residues" evidence="3">
    <location>
        <begin position="84"/>
        <end position="97"/>
    </location>
</feature>
<keyword evidence="6" id="KW-1185">Reference proteome</keyword>
<feature type="region of interest" description="Disordered" evidence="3">
    <location>
        <begin position="491"/>
        <end position="510"/>
    </location>
</feature>
<evidence type="ECO:0000256" key="2">
    <source>
        <dbReference type="ARBA" id="ARBA00031262"/>
    </source>
</evidence>
<feature type="compositionally biased region" description="Low complexity" evidence="3">
    <location>
        <begin position="55"/>
        <end position="74"/>
    </location>
</feature>
<dbReference type="Proteomes" id="UP000268313">
    <property type="component" value="Unassembled WGS sequence"/>
</dbReference>
<dbReference type="SMART" id="SM00257">
    <property type="entry name" value="LysM"/>
    <property type="match status" value="1"/>
</dbReference>
<reference evidence="6" key="1">
    <citation type="submission" date="2018-09" db="EMBL/GenBank/DDBJ databases">
        <authorList>
            <person name="Livingstone P.G."/>
            <person name="Whitworth D.E."/>
        </authorList>
    </citation>
    <scope>NUCLEOTIDE SEQUENCE [LARGE SCALE GENOMIC DNA]</scope>
    <source>
        <strain evidence="6">CA043D</strain>
    </source>
</reference>
<name>A0A3A8JRM3_9BACT</name>
<gene>
    <name evidence="5" type="ORF">D7X32_29730</name>
</gene>
<dbReference type="AlphaFoldDB" id="A0A3A8JRM3"/>
<proteinExistence type="predicted"/>
<dbReference type="RefSeq" id="WP_120605941.1">
    <property type="nucleotide sequence ID" value="NZ_RAWE01000144.1"/>
</dbReference>
<evidence type="ECO:0000313" key="5">
    <source>
        <dbReference type="EMBL" id="RKG98379.1"/>
    </source>
</evidence>
<dbReference type="InterPro" id="IPR008258">
    <property type="entry name" value="Transglycosylase_SLT_dom_1"/>
</dbReference>
<dbReference type="Pfam" id="PF01476">
    <property type="entry name" value="LysM"/>
    <property type="match status" value="1"/>
</dbReference>
<dbReference type="SUPFAM" id="SSF53955">
    <property type="entry name" value="Lysozyme-like"/>
    <property type="match status" value="1"/>
</dbReference>
<dbReference type="PANTHER" id="PTHR31698:SF8">
    <property type="entry name" value="LYSOZYME G-RELATED"/>
    <property type="match status" value="1"/>
</dbReference>
<feature type="domain" description="LysM" evidence="4">
    <location>
        <begin position="3"/>
        <end position="47"/>
    </location>
</feature>
<feature type="region of interest" description="Disordered" evidence="3">
    <location>
        <begin position="47"/>
        <end position="125"/>
    </location>
</feature>
<dbReference type="Gene3D" id="1.10.530.10">
    <property type="match status" value="1"/>
</dbReference>
<dbReference type="InterPro" id="IPR036779">
    <property type="entry name" value="LysM_dom_sf"/>
</dbReference>
<dbReference type="Pfam" id="PF01464">
    <property type="entry name" value="SLT"/>
    <property type="match status" value="1"/>
</dbReference>
<feature type="region of interest" description="Disordered" evidence="3">
    <location>
        <begin position="293"/>
        <end position="312"/>
    </location>
</feature>
<evidence type="ECO:0000256" key="1">
    <source>
        <dbReference type="ARBA" id="ARBA00016485"/>
    </source>
</evidence>
<evidence type="ECO:0000259" key="4">
    <source>
        <dbReference type="PROSITE" id="PS51782"/>
    </source>
</evidence>
<protein>
    <recommendedName>
        <fullName evidence="1">Lysozyme g</fullName>
    </recommendedName>
    <alternativeName>
        <fullName evidence="2">1,4-beta-N-acetylmuramidase</fullName>
    </alternativeName>
</protein>
<dbReference type="GO" id="GO:0005576">
    <property type="term" value="C:extracellular region"/>
    <property type="evidence" value="ECO:0007669"/>
    <property type="project" value="TreeGrafter"/>
</dbReference>
<organism evidence="5 6">
    <name type="scientific">Corallococcus carmarthensis</name>
    <dbReference type="NCBI Taxonomy" id="2316728"/>
    <lineage>
        <taxon>Bacteria</taxon>
        <taxon>Pseudomonadati</taxon>
        <taxon>Myxococcota</taxon>
        <taxon>Myxococcia</taxon>
        <taxon>Myxococcales</taxon>
        <taxon>Cystobacterineae</taxon>
        <taxon>Myxococcaceae</taxon>
        <taxon>Corallococcus</taxon>
    </lineage>
</organism>
<dbReference type="Gene3D" id="3.90.70.10">
    <property type="entry name" value="Cysteine proteinases"/>
    <property type="match status" value="1"/>
</dbReference>
<dbReference type="InterPro" id="IPR039564">
    <property type="entry name" value="Peptidase_C39-like"/>
</dbReference>
<sequence>MSQTLSIRRGDTLSALARQHGTTVDALAKANNLKDPNKILAGQKLVVPGGASRPQGTTAQTTQTTQQPTRQEQTSSRTADVFTPAQTPTTKSAQTFQDPVRADKRYPTKDGVPLYNQGDSDWENRRLGGAGTVDAKSRNSVQSQGCAISSTAMALSALSGRTITPREMDAYLDKSGGYSGNAVNFEKTGGVTGNDPRITAKRERGTMSPALIDQNLAAGKPVVLGVNYRTKDTAHPDHWITITGKNADGTYRANDPNGGKPITLRREGNSLVATSGNPYRSYGQGVTFTGGKPVRAAPQSSTSGDTFASGGVTGKPNPATAKAGGQVNLDAKQTGPTNAVNNDILGKVKTMGASAATAKQDKAPAGVEGSRKMAENDRSRLEKHKATLQKVAKETGLPSALLAAIASRESRGGGALKSDGTARYDPNGYGLMQIDKKQNPQLIKGGPYSEEHIREAANLLKRNLDTMKKVHPDWSEADQLRGAVSAYNRGVGEKSRPGVYGNTPDEMDRGNKARGIHASTGGDYSADVWARAQYLSEKGF</sequence>
<comment type="caution">
    <text evidence="5">The sequence shown here is derived from an EMBL/GenBank/DDBJ whole genome shotgun (WGS) entry which is preliminary data.</text>
</comment>
<dbReference type="CDD" id="cd00118">
    <property type="entry name" value="LysM"/>
    <property type="match status" value="1"/>
</dbReference>
<dbReference type="PROSITE" id="PS51782">
    <property type="entry name" value="LYSM"/>
    <property type="match status" value="1"/>
</dbReference>
<dbReference type="EMBL" id="RAWE01000144">
    <property type="protein sequence ID" value="RKG98379.1"/>
    <property type="molecule type" value="Genomic_DNA"/>
</dbReference>
<dbReference type="Gene3D" id="3.10.350.10">
    <property type="entry name" value="LysM domain"/>
    <property type="match status" value="1"/>
</dbReference>
<evidence type="ECO:0000313" key="6">
    <source>
        <dbReference type="Proteomes" id="UP000268313"/>
    </source>
</evidence>
<dbReference type="SUPFAM" id="SSF54106">
    <property type="entry name" value="LysM domain"/>
    <property type="match status" value="1"/>
</dbReference>